<keyword evidence="1" id="KW-1133">Transmembrane helix</keyword>
<dbReference type="AlphaFoldDB" id="A0A0G0Q6D0"/>
<dbReference type="Pfam" id="PF24299">
    <property type="entry name" value="DUF7483"/>
    <property type="match status" value="2"/>
</dbReference>
<dbReference type="EMBL" id="LBWK01000001">
    <property type="protein sequence ID" value="KKR05980.1"/>
    <property type="molecule type" value="Genomic_DNA"/>
</dbReference>
<dbReference type="Proteomes" id="UP000034799">
    <property type="component" value="Unassembled WGS sequence"/>
</dbReference>
<keyword evidence="1" id="KW-0472">Membrane</keyword>
<feature type="domain" description="DUF7483" evidence="2">
    <location>
        <begin position="50"/>
        <end position="345"/>
    </location>
</feature>
<comment type="caution">
    <text evidence="3">The sequence shown here is derived from an EMBL/GenBank/DDBJ whole genome shotgun (WGS) entry which is preliminary data.</text>
</comment>
<evidence type="ECO:0000256" key="1">
    <source>
        <dbReference type="SAM" id="Phobius"/>
    </source>
</evidence>
<organism evidence="3 4">
    <name type="scientific">candidate division WS6 bacterium GW2011_GWF2_39_15</name>
    <dbReference type="NCBI Taxonomy" id="1619100"/>
    <lineage>
        <taxon>Bacteria</taxon>
        <taxon>Candidatus Dojkabacteria</taxon>
    </lineage>
</organism>
<sequence>MTHRPLSKSLATLLSYFATALSTTYFLYFIISHSLPYFEQDVQAATFSIQTGYYLGDGTDNRTITGLGFQPDLILIKDDSNAGVDGTLFKTSAMSGETTARLADQDVDITSDTIQSIDSDGFTIGTNADVNTSAVMYFWIAFGGSDCTSSGTFCVGSYTGNGTSQSVNTGFQPDLAIVKSSNTSLAMWKSTPMGTNTSNFFGLNNEDSTGQRIQTLDASGFTVGNNNVVNENSINFWFIAFKEVSGAMDVGTYTGNATDNRDIDTSIDSGLTFRPNYVFVKNKTNTTNRQAVHSISEHYGDRSFFSTDTGSAPNNIQQLLSTGGFQIGTSNETNINASTYYYAAFGGASTKTAGTGTFLMDNGSYTGTGSSLSVTSLSYKPDLVIIKHNDQTTDQDAVFKTSLMIGDATGYFANGASNFAGAITSLNSDGFTVGTHATVNTSGDTYYWTAFGNAMKPDKSGGSSDFLIGSYIGDGTDNRDIYRLPIQPNLVAVKGNGGNVGAWRTSNITGDSSIFFNALTAGADYIQQINSDGFQRGTNSIVNFAGRTFFYFMFKTGNKFAVGNYTGNGTSQNVTSSTWQPDFIWVKKETGGTARGAILRTSAQSGDAAQPFRNAPTETGAITSILTTGFSVGNQVAANENTFAYQYAVWVKSIVVSITVSDGIVAYGLLSANASKNTTAGDLNDTQTVTNAGNVNVTANIKGQNTSCPWTLAGTTGTDQYKHEFSTNAGANWTALTTSYQTLGTGIAQTGTKTFDLRLTTPTSTTCGTQQNADVVVQAVAE</sequence>
<proteinExistence type="predicted"/>
<evidence type="ECO:0000313" key="4">
    <source>
        <dbReference type="Proteomes" id="UP000034799"/>
    </source>
</evidence>
<gene>
    <name evidence="3" type="ORF">UT34_C0001G0020</name>
</gene>
<reference evidence="3 4" key="1">
    <citation type="journal article" date="2015" name="Nature">
        <title>rRNA introns, odd ribosomes, and small enigmatic genomes across a large radiation of phyla.</title>
        <authorList>
            <person name="Brown C.T."/>
            <person name="Hug L.A."/>
            <person name="Thomas B.C."/>
            <person name="Sharon I."/>
            <person name="Castelle C.J."/>
            <person name="Singh A."/>
            <person name="Wilkins M.J."/>
            <person name="Williams K.H."/>
            <person name="Banfield J.F."/>
        </authorList>
    </citation>
    <scope>NUCLEOTIDE SEQUENCE [LARGE SCALE GENOMIC DNA]</scope>
</reference>
<feature type="transmembrane region" description="Helical" evidence="1">
    <location>
        <begin position="12"/>
        <end position="31"/>
    </location>
</feature>
<evidence type="ECO:0000259" key="2">
    <source>
        <dbReference type="Pfam" id="PF24299"/>
    </source>
</evidence>
<dbReference type="InterPro" id="IPR055906">
    <property type="entry name" value="DUF7483"/>
</dbReference>
<name>A0A0G0Q6D0_9BACT</name>
<accession>A0A0G0Q6D0</accession>
<keyword evidence="1" id="KW-0812">Transmembrane</keyword>
<dbReference type="STRING" id="1619100.UT34_C0001G0020"/>
<feature type="domain" description="DUF7483" evidence="2">
    <location>
        <begin position="362"/>
        <end position="447"/>
    </location>
</feature>
<protein>
    <recommendedName>
        <fullName evidence="2">DUF7483 domain-containing protein</fullName>
    </recommendedName>
</protein>
<evidence type="ECO:0000313" key="3">
    <source>
        <dbReference type="EMBL" id="KKR05980.1"/>
    </source>
</evidence>